<evidence type="ECO:0000256" key="8">
    <source>
        <dbReference type="ARBA" id="ARBA00033369"/>
    </source>
</evidence>
<dbReference type="PANTHER" id="PTHR11910">
    <property type="entry name" value="ATP SYNTHASE DELTA CHAIN"/>
    <property type="match status" value="1"/>
</dbReference>
<dbReference type="InterPro" id="IPR026015">
    <property type="entry name" value="ATP_synth_OSCP/delta_N_sf"/>
</dbReference>
<keyword evidence="3" id="KW-0813">Transport</keyword>
<dbReference type="GO" id="GO:0046933">
    <property type="term" value="F:proton-transporting ATP synthase activity, rotational mechanism"/>
    <property type="evidence" value="ECO:0007669"/>
    <property type="project" value="InterPro"/>
</dbReference>
<dbReference type="PRINTS" id="PR00125">
    <property type="entry name" value="ATPASEDELTA"/>
</dbReference>
<evidence type="ECO:0000256" key="6">
    <source>
        <dbReference type="ARBA" id="ARBA00023136"/>
    </source>
</evidence>
<comment type="similarity">
    <text evidence="2">Belongs to the ATPase delta chain family.</text>
</comment>
<comment type="caution">
    <text evidence="9">The sequence shown here is derived from an EMBL/GenBank/DDBJ whole genome shotgun (WGS) entry which is preliminary data.</text>
</comment>
<dbReference type="InterPro" id="IPR000711">
    <property type="entry name" value="ATPase_OSCP/dsu"/>
</dbReference>
<evidence type="ECO:0000256" key="1">
    <source>
        <dbReference type="ARBA" id="ARBA00004370"/>
    </source>
</evidence>
<dbReference type="HAMAP" id="MF_01416">
    <property type="entry name" value="ATP_synth_delta_bact"/>
    <property type="match status" value="1"/>
</dbReference>
<dbReference type="Proteomes" id="UP000653454">
    <property type="component" value="Unassembled WGS sequence"/>
</dbReference>
<dbReference type="SUPFAM" id="SSF47928">
    <property type="entry name" value="N-terminal domain of the delta subunit of the F1F0-ATP synthase"/>
    <property type="match status" value="1"/>
</dbReference>
<dbReference type="GO" id="GO:0016020">
    <property type="term" value="C:membrane"/>
    <property type="evidence" value="ECO:0007669"/>
    <property type="project" value="UniProtKB-SubCell"/>
</dbReference>
<dbReference type="Pfam" id="PF00213">
    <property type="entry name" value="OSCP"/>
    <property type="match status" value="1"/>
</dbReference>
<sequence>MAKFLSQFRRSMCSAASSNITLKHKPPVPVFGIEGRYVSALYSAAHQMNQLDDVEKHCKALQTEVGKPVVKDYFESSMQSRIEKAKFLHEFAKSAGMPDSLANFLQLVAENGRLKMLRKMINMFLIVMVAHRNEALCEVITATPFEEADRAALMETLKKFVQDKKITLTEKVDPSIMGGMIVGVDDKHVDLSIKRKMLLYTEILKQAL</sequence>
<dbReference type="Gene3D" id="1.10.520.20">
    <property type="entry name" value="N-terminal domain of the delta subunit of the F1F0-ATP synthase"/>
    <property type="match status" value="1"/>
</dbReference>
<reference evidence="9" key="1">
    <citation type="submission" date="2020-11" db="EMBL/GenBank/DDBJ databases">
        <authorList>
            <person name="Whiteford S."/>
        </authorList>
    </citation>
    <scope>NUCLEOTIDE SEQUENCE</scope>
</reference>
<evidence type="ECO:0000256" key="5">
    <source>
        <dbReference type="ARBA" id="ARBA00023065"/>
    </source>
</evidence>
<evidence type="ECO:0000256" key="3">
    <source>
        <dbReference type="ARBA" id="ARBA00022448"/>
    </source>
</evidence>
<keyword evidence="4" id="KW-0375">Hydrogen ion transport</keyword>
<keyword evidence="7" id="KW-0066">ATP synthesis</keyword>
<accession>A0A8S4D8W4</accession>
<evidence type="ECO:0000313" key="10">
    <source>
        <dbReference type="Proteomes" id="UP000653454"/>
    </source>
</evidence>
<evidence type="ECO:0000256" key="2">
    <source>
        <dbReference type="ARBA" id="ARBA00007046"/>
    </source>
</evidence>
<comment type="subcellular location">
    <subcellularLocation>
        <location evidence="1">Membrane</location>
    </subcellularLocation>
</comment>
<proteinExistence type="inferred from homology"/>
<evidence type="ECO:0000256" key="7">
    <source>
        <dbReference type="ARBA" id="ARBA00023310"/>
    </source>
</evidence>
<protein>
    <recommendedName>
        <fullName evidence="8">Oligomycin sensitivity conferral protein</fullName>
    </recommendedName>
</protein>
<organism evidence="9 10">
    <name type="scientific">Plutella xylostella</name>
    <name type="common">Diamondback moth</name>
    <name type="synonym">Plutella maculipennis</name>
    <dbReference type="NCBI Taxonomy" id="51655"/>
    <lineage>
        <taxon>Eukaryota</taxon>
        <taxon>Metazoa</taxon>
        <taxon>Ecdysozoa</taxon>
        <taxon>Arthropoda</taxon>
        <taxon>Hexapoda</taxon>
        <taxon>Insecta</taxon>
        <taxon>Pterygota</taxon>
        <taxon>Neoptera</taxon>
        <taxon>Endopterygota</taxon>
        <taxon>Lepidoptera</taxon>
        <taxon>Glossata</taxon>
        <taxon>Ditrysia</taxon>
        <taxon>Yponomeutoidea</taxon>
        <taxon>Plutellidae</taxon>
        <taxon>Plutella</taxon>
    </lineage>
</organism>
<evidence type="ECO:0000256" key="4">
    <source>
        <dbReference type="ARBA" id="ARBA00022781"/>
    </source>
</evidence>
<keyword evidence="5" id="KW-0406">Ion transport</keyword>
<keyword evidence="6" id="KW-0472">Membrane</keyword>
<dbReference type="EMBL" id="CAJHNJ030000003">
    <property type="protein sequence ID" value="CAG9094821.1"/>
    <property type="molecule type" value="Genomic_DNA"/>
</dbReference>
<evidence type="ECO:0000313" key="9">
    <source>
        <dbReference type="EMBL" id="CAG9094821.1"/>
    </source>
</evidence>
<dbReference type="AlphaFoldDB" id="A0A8S4D8W4"/>
<dbReference type="NCBIfam" id="TIGR01145">
    <property type="entry name" value="ATP_synt_delta"/>
    <property type="match status" value="1"/>
</dbReference>
<keyword evidence="10" id="KW-1185">Reference proteome</keyword>
<name>A0A8S4D8W4_PLUXY</name>
<gene>
    <name evidence="9" type="ORF">PLXY2_LOCUS1415</name>
</gene>